<accession>A0A9D5BA62</accession>
<evidence type="ECO:0000259" key="6">
    <source>
        <dbReference type="Pfam" id="PF23121"/>
    </source>
</evidence>
<dbReference type="PANTHER" id="PTHR33304:SF15">
    <property type="entry name" value="ZINC FINGER PHD-TYPE DOMAIN-CONTAINING PROTEIN"/>
    <property type="match status" value="1"/>
</dbReference>
<dbReference type="EMBL" id="JAMSHJ010000002">
    <property type="protein sequence ID" value="KAI5439538.1"/>
    <property type="molecule type" value="Genomic_DNA"/>
</dbReference>
<keyword evidence="8" id="KW-1185">Reference proteome</keyword>
<dbReference type="GO" id="GO:0008270">
    <property type="term" value="F:zinc ion binding"/>
    <property type="evidence" value="ECO:0007669"/>
    <property type="project" value="UniProtKB-KW"/>
</dbReference>
<protein>
    <recommendedName>
        <fullName evidence="6">AIPP2-like SPOC-like domain-containing protein</fullName>
    </recommendedName>
</protein>
<dbReference type="GO" id="GO:0034244">
    <property type="term" value="P:negative regulation of transcription elongation by RNA polymerase II"/>
    <property type="evidence" value="ECO:0007669"/>
    <property type="project" value="InterPro"/>
</dbReference>
<keyword evidence="3" id="KW-0862">Zinc</keyword>
<dbReference type="PANTHER" id="PTHR33304">
    <property type="match status" value="1"/>
</dbReference>
<evidence type="ECO:0000256" key="3">
    <source>
        <dbReference type="ARBA" id="ARBA00022833"/>
    </source>
</evidence>
<comment type="caution">
    <text evidence="7">The sequence shown here is derived from an EMBL/GenBank/DDBJ whole genome shotgun (WGS) entry which is preliminary data.</text>
</comment>
<evidence type="ECO:0000256" key="1">
    <source>
        <dbReference type="ARBA" id="ARBA00022723"/>
    </source>
</evidence>
<keyword evidence="4" id="KW-0805">Transcription regulation</keyword>
<evidence type="ECO:0000313" key="7">
    <source>
        <dbReference type="EMBL" id="KAI5439538.1"/>
    </source>
</evidence>
<sequence length="367" mass="41427">MKFLMFFHHDSYRGKFQIHNIEGIARTCDGFQANLSTFCSGKILDFVNCLPEIIILEELPRSRIWFSLFMGNQVTKEHIDLYFFAKDVNSYLTYYRGLMDYITNNDLALKANLDGADLLIFPSKVLPKESQYSSNFPFFWGVFKERKANYSTNSNTQISNALESANGDKKKYRSFNLNAVPEDVDDETEVAEILGSDSKSGTRNAHVEESEKDMKNTRYCSQVTAPALTAAPASASTAAPASAAPASVAPSNVHLHHTGQERNADSEKQIIQVNSKKEFTSRHMGDALSGRVQTLAKAERYMDRNVEATSYVASDYSLTKCVSALEEIQDISDDIYGKALKKFKDPDWREMFIAMSDDRKRGWLLRL</sequence>
<evidence type="ECO:0000256" key="2">
    <source>
        <dbReference type="ARBA" id="ARBA00022771"/>
    </source>
</evidence>
<proteinExistence type="predicted"/>
<reference evidence="7 8" key="1">
    <citation type="journal article" date="2022" name="Nat. Genet.">
        <title>Improved pea reference genome and pan-genome highlight genomic features and evolutionary characteristics.</title>
        <authorList>
            <person name="Yang T."/>
            <person name="Liu R."/>
            <person name="Luo Y."/>
            <person name="Hu S."/>
            <person name="Wang D."/>
            <person name="Wang C."/>
            <person name="Pandey M.K."/>
            <person name="Ge S."/>
            <person name="Xu Q."/>
            <person name="Li N."/>
            <person name="Li G."/>
            <person name="Huang Y."/>
            <person name="Saxena R.K."/>
            <person name="Ji Y."/>
            <person name="Li M."/>
            <person name="Yan X."/>
            <person name="He Y."/>
            <person name="Liu Y."/>
            <person name="Wang X."/>
            <person name="Xiang C."/>
            <person name="Varshney R.K."/>
            <person name="Ding H."/>
            <person name="Gao S."/>
            <person name="Zong X."/>
        </authorList>
    </citation>
    <scope>NUCLEOTIDE SEQUENCE [LARGE SCALE GENOMIC DNA]</scope>
    <source>
        <strain evidence="7 8">cv. Zhongwan 6</strain>
    </source>
</reference>
<evidence type="ECO:0000313" key="8">
    <source>
        <dbReference type="Proteomes" id="UP001058974"/>
    </source>
</evidence>
<evidence type="ECO:0000256" key="4">
    <source>
        <dbReference type="ARBA" id="ARBA00023015"/>
    </source>
</evidence>
<dbReference type="InterPro" id="IPR049914">
    <property type="entry name" value="PHD1-3/5-6"/>
</dbReference>
<keyword evidence="5" id="KW-0804">Transcription</keyword>
<dbReference type="AlphaFoldDB" id="A0A9D5BA62"/>
<dbReference type="Gramene" id="Psat02G0507800-T1">
    <property type="protein sequence ID" value="KAI5439538.1"/>
    <property type="gene ID" value="KIW84_025078"/>
</dbReference>
<feature type="domain" description="AIPP2-like SPOC-like" evidence="6">
    <location>
        <begin position="12"/>
        <end position="143"/>
    </location>
</feature>
<organism evidence="7 8">
    <name type="scientific">Pisum sativum</name>
    <name type="common">Garden pea</name>
    <name type="synonym">Lathyrus oleraceus</name>
    <dbReference type="NCBI Taxonomy" id="3888"/>
    <lineage>
        <taxon>Eukaryota</taxon>
        <taxon>Viridiplantae</taxon>
        <taxon>Streptophyta</taxon>
        <taxon>Embryophyta</taxon>
        <taxon>Tracheophyta</taxon>
        <taxon>Spermatophyta</taxon>
        <taxon>Magnoliopsida</taxon>
        <taxon>eudicotyledons</taxon>
        <taxon>Gunneridae</taxon>
        <taxon>Pentapetalae</taxon>
        <taxon>rosids</taxon>
        <taxon>fabids</taxon>
        <taxon>Fabales</taxon>
        <taxon>Fabaceae</taxon>
        <taxon>Papilionoideae</taxon>
        <taxon>50 kb inversion clade</taxon>
        <taxon>NPAAA clade</taxon>
        <taxon>Hologalegina</taxon>
        <taxon>IRL clade</taxon>
        <taxon>Fabeae</taxon>
        <taxon>Lathyrus</taxon>
    </lineage>
</organism>
<dbReference type="Pfam" id="PF23121">
    <property type="entry name" value="SPOC_AIPP2"/>
    <property type="match status" value="1"/>
</dbReference>
<dbReference type="GO" id="GO:0140566">
    <property type="term" value="F:histone reader activity"/>
    <property type="evidence" value="ECO:0007669"/>
    <property type="project" value="InterPro"/>
</dbReference>
<dbReference type="InterPro" id="IPR056280">
    <property type="entry name" value="AIPP2-like_SPOC"/>
</dbReference>
<gene>
    <name evidence="7" type="ORF">KIW84_025078</name>
</gene>
<evidence type="ECO:0000256" key="5">
    <source>
        <dbReference type="ARBA" id="ARBA00023163"/>
    </source>
</evidence>
<dbReference type="Proteomes" id="UP001058974">
    <property type="component" value="Chromosome 2"/>
</dbReference>
<keyword evidence="1" id="KW-0479">Metal-binding</keyword>
<name>A0A9D5BA62_PEA</name>
<dbReference type="OrthoDB" id="1436072at2759"/>
<keyword evidence="2" id="KW-0863">Zinc-finger</keyword>